<evidence type="ECO:0000313" key="6">
    <source>
        <dbReference type="EMBL" id="CAF4243818.1"/>
    </source>
</evidence>
<dbReference type="EMBL" id="CAJOBF010007891">
    <property type="protein sequence ID" value="CAF4243818.1"/>
    <property type="molecule type" value="Genomic_DNA"/>
</dbReference>
<evidence type="ECO:0000256" key="4">
    <source>
        <dbReference type="PROSITE-ProRule" id="PRU00175"/>
    </source>
</evidence>
<evidence type="ECO:0000256" key="1">
    <source>
        <dbReference type="ARBA" id="ARBA00022723"/>
    </source>
</evidence>
<dbReference type="InterPro" id="IPR001841">
    <property type="entry name" value="Znf_RING"/>
</dbReference>
<keyword evidence="2 4" id="KW-0863">Zinc-finger</keyword>
<dbReference type="Pfam" id="PF00097">
    <property type="entry name" value="zf-C3HC4"/>
    <property type="match status" value="1"/>
</dbReference>
<dbReference type="SUPFAM" id="SSF57850">
    <property type="entry name" value="RING/U-box"/>
    <property type="match status" value="1"/>
</dbReference>
<keyword evidence="1" id="KW-0479">Metal-binding</keyword>
<evidence type="ECO:0000256" key="3">
    <source>
        <dbReference type="ARBA" id="ARBA00022833"/>
    </source>
</evidence>
<sequence length="98" mass="11400">MSKTEYTYVNEHLISPSLTCPICLNILEDPYTHTLCDSAFCRSCLEQLVEANCPICRSYFDNILPIDYNRQLPKSSRLIRNMLDELLVKCAQCHTIRR</sequence>
<dbReference type="AlphaFoldDB" id="A0A820EAI0"/>
<feature type="non-terminal residue" evidence="6">
    <location>
        <position position="98"/>
    </location>
</feature>
<comment type="caution">
    <text evidence="6">The sequence shown here is derived from an EMBL/GenBank/DDBJ whole genome shotgun (WGS) entry which is preliminary data.</text>
</comment>
<proteinExistence type="predicted"/>
<reference evidence="6" key="1">
    <citation type="submission" date="2021-02" db="EMBL/GenBank/DDBJ databases">
        <authorList>
            <person name="Nowell W R."/>
        </authorList>
    </citation>
    <scope>NUCLEOTIDE SEQUENCE</scope>
</reference>
<dbReference type="Gene3D" id="3.30.40.10">
    <property type="entry name" value="Zinc/RING finger domain, C3HC4 (zinc finger)"/>
    <property type="match status" value="1"/>
</dbReference>
<dbReference type="InterPro" id="IPR018957">
    <property type="entry name" value="Znf_C3HC4_RING-type"/>
</dbReference>
<evidence type="ECO:0000313" key="7">
    <source>
        <dbReference type="Proteomes" id="UP000663842"/>
    </source>
</evidence>
<accession>A0A820EAI0</accession>
<feature type="domain" description="RING-type" evidence="5">
    <location>
        <begin position="20"/>
        <end position="57"/>
    </location>
</feature>
<dbReference type="Proteomes" id="UP000663842">
    <property type="component" value="Unassembled WGS sequence"/>
</dbReference>
<evidence type="ECO:0000256" key="2">
    <source>
        <dbReference type="ARBA" id="ARBA00022771"/>
    </source>
</evidence>
<dbReference type="PANTHER" id="PTHR10131:SF94">
    <property type="entry name" value="TNF RECEPTOR-ASSOCIATED FACTOR 4"/>
    <property type="match status" value="1"/>
</dbReference>
<name>A0A820EAI0_9BILA</name>
<dbReference type="GO" id="GO:0008270">
    <property type="term" value="F:zinc ion binding"/>
    <property type="evidence" value="ECO:0007669"/>
    <property type="project" value="UniProtKB-KW"/>
</dbReference>
<keyword evidence="3" id="KW-0862">Zinc</keyword>
<evidence type="ECO:0000259" key="5">
    <source>
        <dbReference type="PROSITE" id="PS50089"/>
    </source>
</evidence>
<dbReference type="InterPro" id="IPR013083">
    <property type="entry name" value="Znf_RING/FYVE/PHD"/>
</dbReference>
<protein>
    <recommendedName>
        <fullName evidence="5">RING-type domain-containing protein</fullName>
    </recommendedName>
</protein>
<gene>
    <name evidence="6" type="ORF">UXM345_LOCUS30334</name>
</gene>
<dbReference type="PROSITE" id="PS50089">
    <property type="entry name" value="ZF_RING_2"/>
    <property type="match status" value="1"/>
</dbReference>
<organism evidence="6 7">
    <name type="scientific">Rotaria magnacalcarata</name>
    <dbReference type="NCBI Taxonomy" id="392030"/>
    <lineage>
        <taxon>Eukaryota</taxon>
        <taxon>Metazoa</taxon>
        <taxon>Spiralia</taxon>
        <taxon>Gnathifera</taxon>
        <taxon>Rotifera</taxon>
        <taxon>Eurotatoria</taxon>
        <taxon>Bdelloidea</taxon>
        <taxon>Philodinida</taxon>
        <taxon>Philodinidae</taxon>
        <taxon>Rotaria</taxon>
    </lineage>
</organism>
<dbReference type="PANTHER" id="PTHR10131">
    <property type="entry name" value="TNF RECEPTOR ASSOCIATED FACTOR"/>
    <property type="match status" value="1"/>
</dbReference>